<accession>K4AZH1</accession>
<organism evidence="2">
    <name type="scientific">Solanum lycopersicum</name>
    <name type="common">Tomato</name>
    <name type="synonym">Lycopersicon esculentum</name>
    <dbReference type="NCBI Taxonomy" id="4081"/>
    <lineage>
        <taxon>Eukaryota</taxon>
        <taxon>Viridiplantae</taxon>
        <taxon>Streptophyta</taxon>
        <taxon>Embryophyta</taxon>
        <taxon>Tracheophyta</taxon>
        <taxon>Spermatophyta</taxon>
        <taxon>Magnoliopsida</taxon>
        <taxon>eudicotyledons</taxon>
        <taxon>Gunneridae</taxon>
        <taxon>Pentapetalae</taxon>
        <taxon>asterids</taxon>
        <taxon>lamiids</taxon>
        <taxon>Solanales</taxon>
        <taxon>Solanaceae</taxon>
        <taxon>Solanoideae</taxon>
        <taxon>Solaneae</taxon>
        <taxon>Solanum</taxon>
        <taxon>Solanum subgen. Lycopersicon</taxon>
    </lineage>
</organism>
<dbReference type="HOGENOM" id="CLU_1274155_0_0_1"/>
<dbReference type="Pfam" id="PF09785">
    <property type="entry name" value="Prp31_C"/>
    <property type="match status" value="1"/>
</dbReference>
<dbReference type="Gene3D" id="1.10.246.90">
    <property type="entry name" value="Nop domain"/>
    <property type="match status" value="1"/>
</dbReference>
<sequence length="217" mass="22970">MGFIAPNLSAVVGSAVAAKLIATAGGLSSLVNIPADCINLLGAKTNIHNLAGFSFSTAMFHHIGGCSIEETDIIQSTPPSLRKKAYGLLADKCILAARVDSARGDPTGQYGTSLKGIVLFLRRWRNCKSYLHSLGDGLGQGYGMLSQADGIGKLRLSAIKKKFKSSTTSTRVYSGLTSSLAFTPIQGIELSNPDQAKHATTSHYFSETATFSKIKKK</sequence>
<dbReference type="PhylomeDB" id="K4AZH1"/>
<dbReference type="EnsemblPlants" id="Solyc01g094300.1.1">
    <property type="protein sequence ID" value="Solyc01g094300.1.1"/>
    <property type="gene ID" value="Solyc01g094300.1"/>
</dbReference>
<dbReference type="InterPro" id="IPR019175">
    <property type="entry name" value="Prp31_C"/>
</dbReference>
<evidence type="ECO:0000313" key="2">
    <source>
        <dbReference type="EnsemblPlants" id="Solyc01g094300.1.1"/>
    </source>
</evidence>
<evidence type="ECO:0000259" key="1">
    <source>
        <dbReference type="PROSITE" id="PS51358"/>
    </source>
</evidence>
<dbReference type="GO" id="GO:0000244">
    <property type="term" value="P:spliceosomal tri-snRNP complex assembly"/>
    <property type="evidence" value="ECO:0007669"/>
    <property type="project" value="InterPro"/>
</dbReference>
<dbReference type="InterPro" id="IPR027105">
    <property type="entry name" value="Prp31"/>
</dbReference>
<dbReference type="InterPro" id="IPR002687">
    <property type="entry name" value="Nop_dom"/>
</dbReference>
<protein>
    <recommendedName>
        <fullName evidence="1">Nop domain-containing protein</fullName>
    </recommendedName>
</protein>
<dbReference type="eggNOG" id="KOG2574">
    <property type="taxonomic scope" value="Eukaryota"/>
</dbReference>
<dbReference type="InParanoid" id="K4AZH1"/>
<feature type="domain" description="Nop" evidence="1">
    <location>
        <begin position="4"/>
        <end position="127"/>
    </location>
</feature>
<dbReference type="InterPro" id="IPR036070">
    <property type="entry name" value="Nop_dom_sf"/>
</dbReference>
<dbReference type="AlphaFoldDB" id="K4AZH1"/>
<reference evidence="2" key="1">
    <citation type="journal article" date="2012" name="Nature">
        <title>The tomato genome sequence provides insights into fleshy fruit evolution.</title>
        <authorList>
            <consortium name="Tomato Genome Consortium"/>
        </authorList>
    </citation>
    <scope>NUCLEOTIDE SEQUENCE [LARGE SCALE GENOMIC DNA]</scope>
    <source>
        <strain evidence="2">cv. Heinz 1706</strain>
    </source>
</reference>
<name>K4AZH1_SOLLC</name>
<dbReference type="SUPFAM" id="SSF89124">
    <property type="entry name" value="Nop domain"/>
    <property type="match status" value="1"/>
</dbReference>
<dbReference type="GO" id="GO:0046540">
    <property type="term" value="C:U4/U6 x U5 tri-snRNP complex"/>
    <property type="evidence" value="ECO:0007669"/>
    <property type="project" value="InterPro"/>
</dbReference>
<dbReference type="Proteomes" id="UP000004994">
    <property type="component" value="Chromosome 1"/>
</dbReference>
<evidence type="ECO:0000313" key="3">
    <source>
        <dbReference type="Proteomes" id="UP000004994"/>
    </source>
</evidence>
<dbReference type="PROSITE" id="PS51358">
    <property type="entry name" value="NOP"/>
    <property type="match status" value="1"/>
</dbReference>
<dbReference type="PANTHER" id="PTHR13904">
    <property type="entry name" value="PRE-MRNA SPLICING FACTOR PRP31"/>
    <property type="match status" value="1"/>
</dbReference>
<reference evidence="2" key="2">
    <citation type="submission" date="2015-06" db="UniProtKB">
        <authorList>
            <consortium name="EnsemblPlants"/>
        </authorList>
    </citation>
    <scope>IDENTIFICATION</scope>
    <source>
        <strain evidence="2">cv. Heinz 1706</strain>
    </source>
</reference>
<dbReference type="InterPro" id="IPR042239">
    <property type="entry name" value="Nop_C"/>
</dbReference>
<dbReference type="STRING" id="4081.K4AZH1"/>
<dbReference type="Gramene" id="Solyc01g094300.1.1">
    <property type="protein sequence ID" value="Solyc01g094300.1.1"/>
    <property type="gene ID" value="Solyc01g094300.1"/>
</dbReference>
<dbReference type="Pfam" id="PF01798">
    <property type="entry name" value="Nop"/>
    <property type="match status" value="1"/>
</dbReference>
<dbReference type="PANTHER" id="PTHR13904:SF2">
    <property type="entry name" value="PRE-MRNA PROCESSING RIBONUCLEOPROTEIN, BINDING REGION_ NOSIC"/>
    <property type="match status" value="1"/>
</dbReference>
<keyword evidence="3" id="KW-1185">Reference proteome</keyword>
<dbReference type="PaxDb" id="4081-Solyc01g094300.1.1"/>
<proteinExistence type="predicted"/>